<dbReference type="RefSeq" id="WP_129602703.1">
    <property type="nucleotide sequence ID" value="NZ_SBLB01000004.1"/>
</dbReference>
<reference evidence="1 2" key="1">
    <citation type="submission" date="2019-01" db="EMBL/GenBank/DDBJ databases">
        <title>Spirosoma flava sp. nov., a propanil-degrading bacterium isolated from herbicide-contaminated soil.</title>
        <authorList>
            <person name="Zhang L."/>
            <person name="Jiang J.-D."/>
        </authorList>
    </citation>
    <scope>NUCLEOTIDE SEQUENCE [LARGE SCALE GENOMIC DNA]</scope>
    <source>
        <strain evidence="1 2">TY50</strain>
    </source>
</reference>
<dbReference type="Pfam" id="PF08713">
    <property type="entry name" value="DNA_alkylation"/>
    <property type="match status" value="1"/>
</dbReference>
<dbReference type="InterPro" id="IPR014825">
    <property type="entry name" value="DNA_alkylation"/>
</dbReference>
<dbReference type="CDD" id="cd06561">
    <property type="entry name" value="AlkD_like"/>
    <property type="match status" value="1"/>
</dbReference>
<dbReference type="PANTHER" id="PTHR34070:SF1">
    <property type="entry name" value="DNA ALKYLATION REPAIR PROTEIN"/>
    <property type="match status" value="1"/>
</dbReference>
<comment type="caution">
    <text evidence="1">The sequence shown here is derived from an EMBL/GenBank/DDBJ whole genome shotgun (WGS) entry which is preliminary data.</text>
</comment>
<dbReference type="EMBL" id="SBLB01000004">
    <property type="protein sequence ID" value="RYC69032.1"/>
    <property type="molecule type" value="Genomic_DNA"/>
</dbReference>
<dbReference type="Gene3D" id="1.25.10.90">
    <property type="match status" value="1"/>
</dbReference>
<protein>
    <submittedName>
        <fullName evidence="1">DNA alkylation repair protein</fullName>
    </submittedName>
</protein>
<dbReference type="InterPro" id="IPR016024">
    <property type="entry name" value="ARM-type_fold"/>
</dbReference>
<evidence type="ECO:0000313" key="2">
    <source>
        <dbReference type="Proteomes" id="UP000290407"/>
    </source>
</evidence>
<accession>A0A4Q2UK73</accession>
<keyword evidence="2" id="KW-1185">Reference proteome</keyword>
<evidence type="ECO:0000313" key="1">
    <source>
        <dbReference type="EMBL" id="RYC69032.1"/>
    </source>
</evidence>
<name>A0A4Q2UK73_9BACT</name>
<dbReference type="SUPFAM" id="SSF48371">
    <property type="entry name" value="ARM repeat"/>
    <property type="match status" value="1"/>
</dbReference>
<sequence>MTHTDVKTALLALEQPERASFVARFFKTRPGQYGEGDQFLGLSMPQQHAIARQFRLLPADDVEQLLHDPYHECRMTALLIWVYQARKTGITGRADLADRYLANRQYVNNWDLVDVTCPAILGEYLLHTDRSVLYDLARQDHLWSQRIAMVSTLAFIRKGQFADTFALAELLLSHKHDLIHKAIGWMLREVGKRSPEALEEFLHDHIRQMPRTALRYAIEKFDSARRQYYLKL</sequence>
<organism evidence="1 2">
    <name type="scientific">Spirosoma sordidisoli</name>
    <dbReference type="NCBI Taxonomy" id="2502893"/>
    <lineage>
        <taxon>Bacteria</taxon>
        <taxon>Pseudomonadati</taxon>
        <taxon>Bacteroidota</taxon>
        <taxon>Cytophagia</taxon>
        <taxon>Cytophagales</taxon>
        <taxon>Cytophagaceae</taxon>
        <taxon>Spirosoma</taxon>
    </lineage>
</organism>
<dbReference type="Proteomes" id="UP000290407">
    <property type="component" value="Unassembled WGS sequence"/>
</dbReference>
<proteinExistence type="predicted"/>
<gene>
    <name evidence="1" type="ORF">EQG79_16670</name>
</gene>
<dbReference type="AlphaFoldDB" id="A0A4Q2UK73"/>
<dbReference type="PANTHER" id="PTHR34070">
    <property type="entry name" value="ARMADILLO-TYPE FOLD"/>
    <property type="match status" value="1"/>
</dbReference>